<proteinExistence type="inferred from homology"/>
<dbReference type="Proteomes" id="UP000332933">
    <property type="component" value="Unassembled WGS sequence"/>
</dbReference>
<name>A0A485L071_9STRA</name>
<feature type="transmembrane region" description="Helical" evidence="6">
    <location>
        <begin position="7"/>
        <end position="28"/>
    </location>
</feature>
<dbReference type="PANTHER" id="PTHR19444:SF13">
    <property type="entry name" value="PROTEIN UNC-93 HOMOLOG A"/>
    <property type="match status" value="1"/>
</dbReference>
<evidence type="ECO:0000256" key="4">
    <source>
        <dbReference type="ARBA" id="ARBA00022989"/>
    </source>
</evidence>
<feature type="transmembrane region" description="Helical" evidence="6">
    <location>
        <begin position="310"/>
        <end position="329"/>
    </location>
</feature>
<keyword evidence="4 6" id="KW-1133">Transmembrane helix</keyword>
<feature type="transmembrane region" description="Helical" evidence="6">
    <location>
        <begin position="141"/>
        <end position="164"/>
    </location>
</feature>
<evidence type="ECO:0000313" key="7">
    <source>
        <dbReference type="EMBL" id="KAF0695139.1"/>
    </source>
</evidence>
<dbReference type="InterPro" id="IPR010291">
    <property type="entry name" value="Ion_channel_UNC-93"/>
</dbReference>
<dbReference type="InterPro" id="IPR036259">
    <property type="entry name" value="MFS_trans_sf"/>
</dbReference>
<accession>A0A485L071</accession>
<evidence type="ECO:0000256" key="6">
    <source>
        <dbReference type="SAM" id="Phobius"/>
    </source>
</evidence>
<evidence type="ECO:0000313" key="9">
    <source>
        <dbReference type="Proteomes" id="UP000332933"/>
    </source>
</evidence>
<evidence type="ECO:0000256" key="2">
    <source>
        <dbReference type="ARBA" id="ARBA00009172"/>
    </source>
</evidence>
<evidence type="ECO:0000256" key="5">
    <source>
        <dbReference type="ARBA" id="ARBA00023136"/>
    </source>
</evidence>
<dbReference type="Gene3D" id="1.20.1250.20">
    <property type="entry name" value="MFS general substrate transporter like domains"/>
    <property type="match status" value="1"/>
</dbReference>
<feature type="transmembrane region" description="Helical" evidence="6">
    <location>
        <begin position="434"/>
        <end position="452"/>
    </location>
</feature>
<feature type="transmembrane region" description="Helical" evidence="6">
    <location>
        <begin position="86"/>
        <end position="104"/>
    </location>
</feature>
<dbReference type="AlphaFoldDB" id="A0A485L071"/>
<feature type="transmembrane region" description="Helical" evidence="6">
    <location>
        <begin position="369"/>
        <end position="395"/>
    </location>
</feature>
<dbReference type="EMBL" id="CAADRA010005524">
    <property type="protein sequence ID" value="VFT90866.1"/>
    <property type="molecule type" value="Genomic_DNA"/>
</dbReference>
<comment type="similarity">
    <text evidence="2">Belongs to the unc-93 family.</text>
</comment>
<sequence length="462" mass="48675">MQDAKACLRAAIILAFGFFFIFTASGGMDNLETSILPAACVGCGASSGVCQLGDVCQDKVPLACDLVCDAPFRECTSALGSTMLGVAYLAFMLSALFGAIVPLTLGDRASLVGSSLSFSLYGLVNLVVASNPSNLRLHWAIMLPAGFISGVASSVAWITQASYLTKLGATYASLTHMPHPSSALGLFNGLFFSIYNMSGIAGNLISSFVLGYLQWPTTILFLVYIVLALCGTTLLCFLPPASAIPSSSTLPPTETSKLVTTPSKTLKSLWSLALDSRMIALAPLMVFHGLQQSFVTGEFTAHVIRPSLGGANIGLVMAVFGSVNVVLSFGVGKLADAIGPFWLQLCGFTAAFVAYSLCLWTSIAPCDGQWALVLATAVLLSLVEATTTTLVNVVLGSEFASDVTHAFSLFRVYHAGSASVSFLLFQFLSFQARVLLLLVVAGLATASFVVFMRRRQKITTGY</sequence>
<keyword evidence="5 6" id="KW-0472">Membrane</keyword>
<dbReference type="InterPro" id="IPR051951">
    <property type="entry name" value="UNC-93_regulatory"/>
</dbReference>
<feature type="transmembrane region" description="Helical" evidence="6">
    <location>
        <begin position="111"/>
        <end position="129"/>
    </location>
</feature>
<reference evidence="8 9" key="1">
    <citation type="submission" date="2019-03" db="EMBL/GenBank/DDBJ databases">
        <authorList>
            <person name="Gaulin E."/>
            <person name="Dumas B."/>
        </authorList>
    </citation>
    <scope>NUCLEOTIDE SEQUENCE [LARGE SCALE GENOMIC DNA]</scope>
    <source>
        <strain evidence="8">CBS 568.67</strain>
    </source>
</reference>
<keyword evidence="9" id="KW-1185">Reference proteome</keyword>
<keyword evidence="3 6" id="KW-0812">Transmembrane</keyword>
<protein>
    <submittedName>
        <fullName evidence="8">Aste57867_14036 protein</fullName>
    </submittedName>
</protein>
<dbReference type="SUPFAM" id="SSF103473">
    <property type="entry name" value="MFS general substrate transporter"/>
    <property type="match status" value="1"/>
</dbReference>
<feature type="transmembrane region" description="Helical" evidence="6">
    <location>
        <begin position="219"/>
        <end position="238"/>
    </location>
</feature>
<reference evidence="7" key="2">
    <citation type="submission" date="2019-06" db="EMBL/GenBank/DDBJ databases">
        <title>Genomics analysis of Aphanomyces spp. identifies a new class of oomycete effector associated with host adaptation.</title>
        <authorList>
            <person name="Gaulin E."/>
        </authorList>
    </citation>
    <scope>NUCLEOTIDE SEQUENCE</scope>
    <source>
        <strain evidence="7">CBS 578.67</strain>
    </source>
</reference>
<dbReference type="PANTHER" id="PTHR19444">
    <property type="entry name" value="UNC-93 RELATED"/>
    <property type="match status" value="1"/>
</dbReference>
<dbReference type="OrthoDB" id="73498at2759"/>
<feature type="transmembrane region" description="Helical" evidence="6">
    <location>
        <begin position="185"/>
        <end position="213"/>
    </location>
</feature>
<dbReference type="EMBL" id="VJMH01005503">
    <property type="protein sequence ID" value="KAF0695139.1"/>
    <property type="molecule type" value="Genomic_DNA"/>
</dbReference>
<evidence type="ECO:0000256" key="1">
    <source>
        <dbReference type="ARBA" id="ARBA00004141"/>
    </source>
</evidence>
<dbReference type="GO" id="GO:0016020">
    <property type="term" value="C:membrane"/>
    <property type="evidence" value="ECO:0007669"/>
    <property type="project" value="UniProtKB-SubCell"/>
</dbReference>
<evidence type="ECO:0000256" key="3">
    <source>
        <dbReference type="ARBA" id="ARBA00022692"/>
    </source>
</evidence>
<comment type="subcellular location">
    <subcellularLocation>
        <location evidence="1">Membrane</location>
        <topology evidence="1">Multi-pass membrane protein</topology>
    </subcellularLocation>
</comment>
<gene>
    <name evidence="8" type="primary">Aste57867_14036</name>
    <name evidence="7" type="ORF">As57867_013985</name>
    <name evidence="8" type="ORF">ASTE57867_14036</name>
</gene>
<organism evidence="8 9">
    <name type="scientific">Aphanomyces stellatus</name>
    <dbReference type="NCBI Taxonomy" id="120398"/>
    <lineage>
        <taxon>Eukaryota</taxon>
        <taxon>Sar</taxon>
        <taxon>Stramenopiles</taxon>
        <taxon>Oomycota</taxon>
        <taxon>Saprolegniomycetes</taxon>
        <taxon>Saprolegniales</taxon>
        <taxon>Verrucalvaceae</taxon>
        <taxon>Aphanomyces</taxon>
    </lineage>
</organism>
<dbReference type="Pfam" id="PF05978">
    <property type="entry name" value="UNC-93"/>
    <property type="match status" value="1"/>
</dbReference>
<evidence type="ECO:0000313" key="8">
    <source>
        <dbReference type="EMBL" id="VFT90866.1"/>
    </source>
</evidence>
<feature type="transmembrane region" description="Helical" evidence="6">
    <location>
        <begin position="341"/>
        <end position="363"/>
    </location>
</feature>